<organism evidence="2 3">
    <name type="scientific">Protea cynaroides</name>
    <dbReference type="NCBI Taxonomy" id="273540"/>
    <lineage>
        <taxon>Eukaryota</taxon>
        <taxon>Viridiplantae</taxon>
        <taxon>Streptophyta</taxon>
        <taxon>Embryophyta</taxon>
        <taxon>Tracheophyta</taxon>
        <taxon>Spermatophyta</taxon>
        <taxon>Magnoliopsida</taxon>
        <taxon>Proteales</taxon>
        <taxon>Proteaceae</taxon>
        <taxon>Protea</taxon>
    </lineage>
</organism>
<evidence type="ECO:0000256" key="1">
    <source>
        <dbReference type="SAM" id="MobiDB-lite"/>
    </source>
</evidence>
<protein>
    <submittedName>
        <fullName evidence="2">Uncharacterized protein</fullName>
    </submittedName>
</protein>
<feature type="region of interest" description="Disordered" evidence="1">
    <location>
        <begin position="122"/>
        <end position="145"/>
    </location>
</feature>
<feature type="compositionally biased region" description="Basic and acidic residues" evidence="1">
    <location>
        <begin position="14"/>
        <end position="27"/>
    </location>
</feature>
<dbReference type="Proteomes" id="UP001141806">
    <property type="component" value="Unassembled WGS sequence"/>
</dbReference>
<accession>A0A9Q0R2N2</accession>
<reference evidence="2" key="1">
    <citation type="journal article" date="2023" name="Plant J.">
        <title>The genome of the king protea, Protea cynaroides.</title>
        <authorList>
            <person name="Chang J."/>
            <person name="Duong T.A."/>
            <person name="Schoeman C."/>
            <person name="Ma X."/>
            <person name="Roodt D."/>
            <person name="Barker N."/>
            <person name="Li Z."/>
            <person name="Van de Peer Y."/>
            <person name="Mizrachi E."/>
        </authorList>
    </citation>
    <scope>NUCLEOTIDE SEQUENCE</scope>
    <source>
        <tissue evidence="2">Young leaves</tissue>
    </source>
</reference>
<name>A0A9Q0R2N2_9MAGN</name>
<keyword evidence="3" id="KW-1185">Reference proteome</keyword>
<evidence type="ECO:0000313" key="3">
    <source>
        <dbReference type="Proteomes" id="UP001141806"/>
    </source>
</evidence>
<feature type="region of interest" description="Disordered" evidence="1">
    <location>
        <begin position="1"/>
        <end position="34"/>
    </location>
</feature>
<feature type="compositionally biased region" description="Low complexity" evidence="1">
    <location>
        <begin position="122"/>
        <end position="132"/>
    </location>
</feature>
<dbReference type="EMBL" id="JAMYWD010000001">
    <property type="protein sequence ID" value="KAJ4981133.1"/>
    <property type="molecule type" value="Genomic_DNA"/>
</dbReference>
<comment type="caution">
    <text evidence="2">The sequence shown here is derived from an EMBL/GenBank/DDBJ whole genome shotgun (WGS) entry which is preliminary data.</text>
</comment>
<sequence>MKTEPCHTPSKHIFHSEEKKRERRTEGDPTQSPPLLSSILLPILHHRPSSRPLCNHSSPAEFSPVSSIDAVLSVSFLHFIHLCFPSFFVTPLQIDLHASKTIFIFFPISSISPYQPYKIPTTPSSSTSEFPSHIFTTTPTTHSAP</sequence>
<evidence type="ECO:0000313" key="2">
    <source>
        <dbReference type="EMBL" id="KAJ4981133.1"/>
    </source>
</evidence>
<proteinExistence type="predicted"/>
<gene>
    <name evidence="2" type="ORF">NE237_031970</name>
</gene>
<dbReference type="AlphaFoldDB" id="A0A9Q0R2N2"/>
<feature type="compositionally biased region" description="Polar residues" evidence="1">
    <location>
        <begin position="134"/>
        <end position="145"/>
    </location>
</feature>